<evidence type="ECO:0000313" key="4">
    <source>
        <dbReference type="Proteomes" id="UP000807115"/>
    </source>
</evidence>
<dbReference type="PANTHER" id="PTHR34709">
    <property type="entry name" value="OS10G0396666 PROTEIN"/>
    <property type="match status" value="1"/>
</dbReference>
<feature type="domain" description="F-box/LRR-repeat protein 15/At3g58940/PEG3-like LRR" evidence="2">
    <location>
        <begin position="147"/>
        <end position="245"/>
    </location>
</feature>
<dbReference type="InterPro" id="IPR055411">
    <property type="entry name" value="LRR_FXL15/At3g58940/PEG3-like"/>
</dbReference>
<proteinExistence type="predicted"/>
<dbReference type="Pfam" id="PF24758">
    <property type="entry name" value="LRR_At5g56370"/>
    <property type="match status" value="1"/>
</dbReference>
<dbReference type="Proteomes" id="UP000807115">
    <property type="component" value="Chromosome 1"/>
</dbReference>
<organism evidence="3 4">
    <name type="scientific">Sorghum bicolor</name>
    <name type="common">Sorghum</name>
    <name type="synonym">Sorghum vulgare</name>
    <dbReference type="NCBI Taxonomy" id="4558"/>
    <lineage>
        <taxon>Eukaryota</taxon>
        <taxon>Viridiplantae</taxon>
        <taxon>Streptophyta</taxon>
        <taxon>Embryophyta</taxon>
        <taxon>Tracheophyta</taxon>
        <taxon>Spermatophyta</taxon>
        <taxon>Magnoliopsida</taxon>
        <taxon>Liliopsida</taxon>
        <taxon>Poales</taxon>
        <taxon>Poaceae</taxon>
        <taxon>PACMAD clade</taxon>
        <taxon>Panicoideae</taxon>
        <taxon>Andropogonodae</taxon>
        <taxon>Andropogoneae</taxon>
        <taxon>Sorghinae</taxon>
        <taxon>Sorghum</taxon>
    </lineage>
</organism>
<reference evidence="3" key="2">
    <citation type="submission" date="2020-10" db="EMBL/GenBank/DDBJ databases">
        <authorList>
            <person name="Cooper E.A."/>
            <person name="Brenton Z.W."/>
            <person name="Flinn B.S."/>
            <person name="Jenkins J."/>
            <person name="Shu S."/>
            <person name="Flowers D."/>
            <person name="Luo F."/>
            <person name="Wang Y."/>
            <person name="Xia P."/>
            <person name="Barry K."/>
            <person name="Daum C."/>
            <person name="Lipzen A."/>
            <person name="Yoshinaga Y."/>
            <person name="Schmutz J."/>
            <person name="Saski C."/>
            <person name="Vermerris W."/>
            <person name="Kresovich S."/>
        </authorList>
    </citation>
    <scope>NUCLEOTIDE SEQUENCE</scope>
</reference>
<dbReference type="SUPFAM" id="SSF81383">
    <property type="entry name" value="F-box domain"/>
    <property type="match status" value="1"/>
</dbReference>
<dbReference type="InterPro" id="IPR036047">
    <property type="entry name" value="F-box-like_dom_sf"/>
</dbReference>
<evidence type="ECO:0000313" key="3">
    <source>
        <dbReference type="EMBL" id="KAG0552604.1"/>
    </source>
</evidence>
<gene>
    <name evidence="3" type="ORF">BDA96_01G521500</name>
</gene>
<dbReference type="Gene3D" id="3.80.10.10">
    <property type="entry name" value="Ribonuclease Inhibitor"/>
    <property type="match status" value="1"/>
</dbReference>
<dbReference type="InterPro" id="IPR032675">
    <property type="entry name" value="LRR_dom_sf"/>
</dbReference>
<comment type="caution">
    <text evidence="3">The sequence shown here is derived from an EMBL/GenBank/DDBJ whole genome shotgun (WGS) entry which is preliminary data.</text>
</comment>
<dbReference type="AlphaFoldDB" id="A0A921S774"/>
<reference evidence="3" key="1">
    <citation type="journal article" date="2019" name="BMC Genomics">
        <title>A new reference genome for Sorghum bicolor reveals high levels of sequence similarity between sweet and grain genotypes: implications for the genetics of sugar metabolism.</title>
        <authorList>
            <person name="Cooper E.A."/>
            <person name="Brenton Z.W."/>
            <person name="Flinn B.S."/>
            <person name="Jenkins J."/>
            <person name="Shu S."/>
            <person name="Flowers D."/>
            <person name="Luo F."/>
            <person name="Wang Y."/>
            <person name="Xia P."/>
            <person name="Barry K."/>
            <person name="Daum C."/>
            <person name="Lipzen A."/>
            <person name="Yoshinaga Y."/>
            <person name="Schmutz J."/>
            <person name="Saski C."/>
            <person name="Vermerris W."/>
            <person name="Kresovich S."/>
        </authorList>
    </citation>
    <scope>NUCLEOTIDE SEQUENCE</scope>
</reference>
<evidence type="ECO:0000256" key="1">
    <source>
        <dbReference type="SAM" id="MobiDB-lite"/>
    </source>
</evidence>
<dbReference type="PANTHER" id="PTHR34709:SF62">
    <property type="entry name" value="OS12G0545400 PROTEIN"/>
    <property type="match status" value="1"/>
</dbReference>
<feature type="region of interest" description="Disordered" evidence="1">
    <location>
        <begin position="1"/>
        <end position="21"/>
    </location>
</feature>
<name>A0A921S774_SORBI</name>
<protein>
    <recommendedName>
        <fullName evidence="2">F-box/LRR-repeat protein 15/At3g58940/PEG3-like LRR domain-containing protein</fullName>
    </recommendedName>
</protein>
<dbReference type="EMBL" id="CM027680">
    <property type="protein sequence ID" value="KAG0552604.1"/>
    <property type="molecule type" value="Genomic_DNA"/>
</dbReference>
<dbReference type="InterPro" id="IPR055312">
    <property type="entry name" value="FBL15-like"/>
</dbReference>
<feature type="region of interest" description="Disordered" evidence="1">
    <location>
        <begin position="472"/>
        <end position="494"/>
    </location>
</feature>
<dbReference type="SUPFAM" id="SSF52047">
    <property type="entry name" value="RNI-like"/>
    <property type="match status" value="1"/>
</dbReference>
<accession>A0A921S774</accession>
<evidence type="ECO:0000259" key="2">
    <source>
        <dbReference type="Pfam" id="PF24758"/>
    </source>
</evidence>
<sequence length="494" mass="55089">MVGQRRGAPPPGPRRITRSQSRVDRISALPDELLLQVLTRLRCARTAARTSILARRWRGVWTGLPEVSFRGLAPDAIHAALARVTRTSLEAIDIHVSRGTGRRALDAATITFLLHHAVADRSPLKLTLTIPVDLPRYDANKWIELPRFDHATSIELDVQNIRFALSPATEFPKLETLSLSGCIMDLAVLVPRCPRLRVLSVTTSPHKVDTITVHSESLQVLAVSTCRSTSTIDIVAPALRKLTLALGSTGIDNSLSVVAPMVEEVTWQCLYYSMVAIGTMWRVGSLKVWAVEKMELTDDEEGSHQPRRAHVLSLGILSTPYPSQRDFAEDLKKIPVTNFSVLKLKISTRGHVLGPLLLNLLRICTAVQRLDMVLVATPEVQVTQSWWSCKELCPCQENNREWRTKTTISAINLTEVNIKGLKGNEEEIHFLKLLFRCAPMLQTMTLKLSKNVTDDWYNIFLDTVQEHPSVNSNVFSDNGTRFQPLPSGNGTQLK</sequence>